<reference evidence="2" key="1">
    <citation type="submission" date="2013-11" db="EMBL/GenBank/DDBJ databases">
        <title>Draft genome sequence of the broad-host-range Rhizobium sp. LPU83 strain, a member of the low-genetic diversity Oregon-like Rhizobium sp. group.</title>
        <authorList>
            <person name="Wibberg D."/>
            <person name="Puehler A."/>
            <person name="Schlueter A."/>
        </authorList>
    </citation>
    <scope>NUCLEOTIDE SEQUENCE [LARGE SCALE GENOMIC DNA]</scope>
    <source>
        <strain evidence="2">LPU83</strain>
    </source>
</reference>
<organism evidence="2 3">
    <name type="scientific">Rhizobium favelukesii</name>
    <dbReference type="NCBI Taxonomy" id="348824"/>
    <lineage>
        <taxon>Bacteria</taxon>
        <taxon>Pseudomonadati</taxon>
        <taxon>Pseudomonadota</taxon>
        <taxon>Alphaproteobacteria</taxon>
        <taxon>Hyphomicrobiales</taxon>
        <taxon>Rhizobiaceae</taxon>
        <taxon>Rhizobium/Agrobacterium group</taxon>
        <taxon>Rhizobium</taxon>
    </lineage>
</organism>
<accession>W6RPG3</accession>
<dbReference type="HOGENOM" id="CLU_1748204_0_0_5"/>
<protein>
    <recommendedName>
        <fullName evidence="4">GGDEF domain-containing protein</fullName>
    </recommendedName>
</protein>
<name>W6RPG3_9HYPH</name>
<feature type="transmembrane region" description="Helical" evidence="1">
    <location>
        <begin position="118"/>
        <end position="139"/>
    </location>
</feature>
<feature type="transmembrane region" description="Helical" evidence="1">
    <location>
        <begin position="6"/>
        <end position="28"/>
    </location>
</feature>
<dbReference type="Proteomes" id="UP000019443">
    <property type="component" value="Chromosome"/>
</dbReference>
<evidence type="ECO:0000313" key="2">
    <source>
        <dbReference type="EMBL" id="CDM56226.1"/>
    </source>
</evidence>
<evidence type="ECO:0000256" key="1">
    <source>
        <dbReference type="SAM" id="Phobius"/>
    </source>
</evidence>
<keyword evidence="3" id="KW-1185">Reference proteome</keyword>
<keyword evidence="1" id="KW-0812">Transmembrane</keyword>
<dbReference type="KEGG" id="rhl:LPU83_0544"/>
<keyword evidence="1" id="KW-0472">Membrane</keyword>
<feature type="transmembrane region" description="Helical" evidence="1">
    <location>
        <begin position="94"/>
        <end position="112"/>
    </location>
</feature>
<sequence>MTLDYNSLLMALAVSATCLAVTLLGSWFARRSETFLLSCTLGLVFIVSGIVAYGLYVDNPVVAFGVVSFVLLHAGFATVWGAGYQFRTGRLPRVAVVACALAAMVVSIPPLLIGYDGLAFMADNAAIAAMLFATAYQYWRARSVAPAPP</sequence>
<gene>
    <name evidence="2" type="ORF">LPU83_0544</name>
</gene>
<dbReference type="AlphaFoldDB" id="W6RPG3"/>
<dbReference type="eggNOG" id="COG3706">
    <property type="taxonomic scope" value="Bacteria"/>
</dbReference>
<keyword evidence="1" id="KW-1133">Transmembrane helix</keyword>
<feature type="transmembrane region" description="Helical" evidence="1">
    <location>
        <begin position="35"/>
        <end position="56"/>
    </location>
</feature>
<evidence type="ECO:0008006" key="4">
    <source>
        <dbReference type="Google" id="ProtNLM"/>
    </source>
</evidence>
<proteinExistence type="predicted"/>
<dbReference type="EMBL" id="HG916852">
    <property type="protein sequence ID" value="CDM56226.1"/>
    <property type="molecule type" value="Genomic_DNA"/>
</dbReference>
<feature type="transmembrane region" description="Helical" evidence="1">
    <location>
        <begin position="62"/>
        <end position="82"/>
    </location>
</feature>
<evidence type="ECO:0000313" key="3">
    <source>
        <dbReference type="Proteomes" id="UP000019443"/>
    </source>
</evidence>